<evidence type="ECO:0000256" key="6">
    <source>
        <dbReference type="PROSITE-ProRule" id="PRU00339"/>
    </source>
</evidence>
<dbReference type="Proteomes" id="UP000757232">
    <property type="component" value="Unassembled WGS sequence"/>
</dbReference>
<evidence type="ECO:0000256" key="4">
    <source>
        <dbReference type="ARBA" id="ARBA00022737"/>
    </source>
</evidence>
<reference evidence="8" key="1">
    <citation type="submission" date="2016-06" db="EMBL/GenBank/DDBJ databases">
        <title>Draft Genome sequence of the fungus Inonotus baumii.</title>
        <authorList>
            <person name="Zhu H."/>
            <person name="Lin W."/>
        </authorList>
    </citation>
    <scope>NUCLEOTIDE SEQUENCE</scope>
    <source>
        <strain evidence="8">821</strain>
    </source>
</reference>
<dbReference type="GO" id="GO:0005778">
    <property type="term" value="C:peroxisomal membrane"/>
    <property type="evidence" value="ECO:0007669"/>
    <property type="project" value="TreeGrafter"/>
</dbReference>
<dbReference type="SUPFAM" id="SSF48452">
    <property type="entry name" value="TPR-like"/>
    <property type="match status" value="1"/>
</dbReference>
<evidence type="ECO:0000256" key="1">
    <source>
        <dbReference type="ARBA" id="ARBA00004496"/>
    </source>
</evidence>
<keyword evidence="9" id="KW-1185">Reference proteome</keyword>
<dbReference type="GO" id="GO:0016560">
    <property type="term" value="P:protein import into peroxisome matrix, docking"/>
    <property type="evidence" value="ECO:0007669"/>
    <property type="project" value="TreeGrafter"/>
</dbReference>
<feature type="compositionally biased region" description="Basic and acidic residues" evidence="7">
    <location>
        <begin position="28"/>
        <end position="37"/>
    </location>
</feature>
<dbReference type="SMART" id="SM00028">
    <property type="entry name" value="TPR"/>
    <property type="match status" value="3"/>
</dbReference>
<feature type="repeat" description="TPR" evidence="6">
    <location>
        <begin position="490"/>
        <end position="523"/>
    </location>
</feature>
<proteinExistence type="inferred from homology"/>
<feature type="repeat" description="TPR" evidence="6">
    <location>
        <begin position="524"/>
        <end position="557"/>
    </location>
</feature>
<protein>
    <submittedName>
        <fullName evidence="8">TPR-like protein</fullName>
    </submittedName>
</protein>
<evidence type="ECO:0000313" key="8">
    <source>
        <dbReference type="EMBL" id="OCB86882.1"/>
    </source>
</evidence>
<evidence type="ECO:0000256" key="7">
    <source>
        <dbReference type="SAM" id="MobiDB-lite"/>
    </source>
</evidence>
<dbReference type="Pfam" id="PF13432">
    <property type="entry name" value="TPR_16"/>
    <property type="match status" value="1"/>
</dbReference>
<dbReference type="GO" id="GO:0005829">
    <property type="term" value="C:cytosol"/>
    <property type="evidence" value="ECO:0007669"/>
    <property type="project" value="TreeGrafter"/>
</dbReference>
<dbReference type="Gene3D" id="1.25.40.10">
    <property type="entry name" value="Tetratricopeptide repeat domain"/>
    <property type="match status" value="1"/>
</dbReference>
<evidence type="ECO:0000256" key="2">
    <source>
        <dbReference type="ARBA" id="ARBA00005348"/>
    </source>
</evidence>
<dbReference type="AlphaFoldDB" id="A0A9Q5N2K9"/>
<feature type="compositionally biased region" description="Polar residues" evidence="7">
    <location>
        <begin position="40"/>
        <end position="58"/>
    </location>
</feature>
<sequence length="635" mass="70106">MSLQGLISGSECALPNNPLAQVLKHTDGDHSIQRDRAAGPSSSRLQHLPSTSSANNVSEGDMSMARQFFDTRAPNMQSVMQPDHSSMMELAQRMNNINVAGPQIQSQMQPNTELQDTWMRVEMQKLSGAPQASDWASDFGKVQNITHAPEQISSLQINGPQDVIRNTYNPSSLYRPMGMGAGLYNAGFPQSFSPIQDQGKGKAKARDDAFEAAFAQFELPSQTTSARIEEVSEGASSLSEADKVMEWFMERHRNADGEPEELSTAEWEADLQRYLQSEREDIDFDNLDYGAAMREAWENGTGKFDDDTMPPGMKFDDEGVPLLEHYAFDTENKYLTSPEGPSCLERAKTLLENNGSLTEAALLLEAAIQKGELGEGGYEAWILLGETRCMDEREEAGMRALMEGTRKAEEAGAKGVGLLTLATAFTNEGYERGSHTMLLRWLRARYPEHAPSEEDATSWLRQSHWASREHVTDTFLAVARAQHAAGVVDADIQVGLGILFYTNGDFERAKDCFGAALAVNPRDYLLWNRYGSALSNGNKPEEALGAYREALRLRPTYTRAIYNVGVACLNIGADKEAAEHFLSALTMQESASGDKSEQLWFTLRRALIQMGREELASKAQPGGDLAAFRAEGFDF</sequence>
<dbReference type="InterPro" id="IPR024111">
    <property type="entry name" value="PEX5/PEX5L"/>
</dbReference>
<dbReference type="PANTHER" id="PTHR10130">
    <property type="entry name" value="PEROXISOMAL TARGETING SIGNAL 1 RECEPTOR PEX5"/>
    <property type="match status" value="1"/>
</dbReference>
<dbReference type="PROSITE" id="PS50005">
    <property type="entry name" value="TPR"/>
    <property type="match status" value="2"/>
</dbReference>
<dbReference type="PANTHER" id="PTHR10130:SF9">
    <property type="entry name" value="PEROXISOMAL TARGETING SIGNAL RECEPTOR"/>
    <property type="match status" value="1"/>
</dbReference>
<dbReference type="InterPro" id="IPR011990">
    <property type="entry name" value="TPR-like_helical_dom_sf"/>
</dbReference>
<dbReference type="OrthoDB" id="10006023at2759"/>
<name>A0A9Q5N2K9_SANBA</name>
<comment type="similarity">
    <text evidence="2">Belongs to the peroxisomal targeting signal receptor family.</text>
</comment>
<evidence type="ECO:0000256" key="3">
    <source>
        <dbReference type="ARBA" id="ARBA00022490"/>
    </source>
</evidence>
<accession>A0A9Q5N2K9</accession>
<gene>
    <name evidence="8" type="ORF">A7U60_g6055</name>
</gene>
<comment type="subcellular location">
    <subcellularLocation>
        <location evidence="1">Cytoplasm</location>
    </subcellularLocation>
</comment>
<evidence type="ECO:0000256" key="5">
    <source>
        <dbReference type="ARBA" id="ARBA00022803"/>
    </source>
</evidence>
<dbReference type="EMBL" id="LNZH02000198">
    <property type="protein sequence ID" value="OCB86882.1"/>
    <property type="molecule type" value="Genomic_DNA"/>
</dbReference>
<keyword evidence="3" id="KW-0963">Cytoplasm</keyword>
<feature type="region of interest" description="Disordered" evidence="7">
    <location>
        <begin position="28"/>
        <end position="60"/>
    </location>
</feature>
<keyword evidence="4" id="KW-0677">Repeat</keyword>
<comment type="caution">
    <text evidence="8">The sequence shown here is derived from an EMBL/GenBank/DDBJ whole genome shotgun (WGS) entry which is preliminary data.</text>
</comment>
<evidence type="ECO:0000313" key="9">
    <source>
        <dbReference type="Proteomes" id="UP000757232"/>
    </source>
</evidence>
<organism evidence="8 9">
    <name type="scientific">Sanghuangporus baumii</name>
    <name type="common">Phellinus baumii</name>
    <dbReference type="NCBI Taxonomy" id="108892"/>
    <lineage>
        <taxon>Eukaryota</taxon>
        <taxon>Fungi</taxon>
        <taxon>Dikarya</taxon>
        <taxon>Basidiomycota</taxon>
        <taxon>Agaricomycotina</taxon>
        <taxon>Agaricomycetes</taxon>
        <taxon>Hymenochaetales</taxon>
        <taxon>Hymenochaetaceae</taxon>
        <taxon>Sanghuangporus</taxon>
    </lineage>
</organism>
<dbReference type="GO" id="GO:0005052">
    <property type="term" value="F:peroxisome matrix targeting signal-1 binding"/>
    <property type="evidence" value="ECO:0007669"/>
    <property type="project" value="TreeGrafter"/>
</dbReference>
<keyword evidence="5 6" id="KW-0802">TPR repeat</keyword>
<dbReference type="InterPro" id="IPR019734">
    <property type="entry name" value="TPR_rpt"/>
</dbReference>